<gene>
    <name evidence="1" type="ORF">SporoS204_11250</name>
</gene>
<dbReference type="EMBL" id="CP015108">
    <property type="protein sequence ID" value="ARF14669.1"/>
    <property type="molecule type" value="Genomic_DNA"/>
</dbReference>
<sequence length="114" mass="13726">MYAIDINIVSTHQQMEDLFHLPDRRFFDWCAKSYFINRGVFNVIDSWLFDYGMKDIVLRRKVMDHYLRYLLSHGFYNEKKHFLQFGKKGVTESLSSFVERHLPEQCCDGDLYEA</sequence>
<evidence type="ECO:0000313" key="1">
    <source>
        <dbReference type="EMBL" id="ARF14669.1"/>
    </source>
</evidence>
<dbReference type="Proteomes" id="UP000192486">
    <property type="component" value="Chromosome"/>
</dbReference>
<reference evidence="1 2" key="1">
    <citation type="submission" date="2016-04" db="EMBL/GenBank/DDBJ databases">
        <title>Comparative Genomics and Epigenetics of Sporosarcina ureae.</title>
        <authorList>
            <person name="Oliver A.S."/>
            <person name="Cooper K.K."/>
        </authorList>
    </citation>
    <scope>NUCLEOTIDE SEQUENCE [LARGE SCALE GENOMIC DNA]</scope>
    <source>
        <strain evidence="1 2">S204</strain>
    </source>
</reference>
<accession>A0ABN4YRK5</accession>
<dbReference type="RefSeq" id="WP_051210629.1">
    <property type="nucleotide sequence ID" value="NZ_CP015108.1"/>
</dbReference>
<evidence type="ECO:0000313" key="2">
    <source>
        <dbReference type="Proteomes" id="UP000192486"/>
    </source>
</evidence>
<protein>
    <recommendedName>
        <fullName evidence="3">RNA-binding protein</fullName>
    </recommendedName>
</protein>
<name>A0ABN4YRK5_SPOUR</name>
<keyword evidence="2" id="KW-1185">Reference proteome</keyword>
<proteinExistence type="predicted"/>
<evidence type="ECO:0008006" key="3">
    <source>
        <dbReference type="Google" id="ProtNLM"/>
    </source>
</evidence>
<organism evidence="1 2">
    <name type="scientific">Sporosarcina ureae</name>
    <dbReference type="NCBI Taxonomy" id="1571"/>
    <lineage>
        <taxon>Bacteria</taxon>
        <taxon>Bacillati</taxon>
        <taxon>Bacillota</taxon>
        <taxon>Bacilli</taxon>
        <taxon>Bacillales</taxon>
        <taxon>Caryophanaceae</taxon>
        <taxon>Sporosarcina</taxon>
    </lineage>
</organism>